<dbReference type="GO" id="GO:0015344">
    <property type="term" value="F:siderophore uptake transmembrane transporter activity"/>
    <property type="evidence" value="ECO:0007669"/>
    <property type="project" value="TreeGrafter"/>
</dbReference>
<dbReference type="PROSITE" id="PS52016">
    <property type="entry name" value="TONB_DEPENDENT_REC_3"/>
    <property type="match status" value="1"/>
</dbReference>
<evidence type="ECO:0000256" key="10">
    <source>
        <dbReference type="PROSITE-ProRule" id="PRU01360"/>
    </source>
</evidence>
<evidence type="ECO:0000256" key="11">
    <source>
        <dbReference type="RuleBase" id="RU003357"/>
    </source>
</evidence>
<dbReference type="Gene3D" id="2.170.130.10">
    <property type="entry name" value="TonB-dependent receptor, plug domain"/>
    <property type="match status" value="1"/>
</dbReference>
<dbReference type="RefSeq" id="WP_073193541.1">
    <property type="nucleotide sequence ID" value="NZ_FQTW01000009.1"/>
</dbReference>
<evidence type="ECO:0000256" key="7">
    <source>
        <dbReference type="ARBA" id="ARBA00023136"/>
    </source>
</evidence>
<dbReference type="InterPro" id="IPR012910">
    <property type="entry name" value="Plug_dom"/>
</dbReference>
<dbReference type="InterPro" id="IPR037066">
    <property type="entry name" value="Plug_dom_sf"/>
</dbReference>
<keyword evidence="3 10" id="KW-1134">Transmembrane beta strand</keyword>
<keyword evidence="6 11" id="KW-0798">TonB box</keyword>
<evidence type="ECO:0000256" key="9">
    <source>
        <dbReference type="ARBA" id="ARBA00023237"/>
    </source>
</evidence>
<dbReference type="PANTHER" id="PTHR30069">
    <property type="entry name" value="TONB-DEPENDENT OUTER MEMBRANE RECEPTOR"/>
    <property type="match status" value="1"/>
</dbReference>
<keyword evidence="2 10" id="KW-0813">Transport</keyword>
<dbReference type="GO" id="GO:0044718">
    <property type="term" value="P:siderophore transmembrane transport"/>
    <property type="evidence" value="ECO:0007669"/>
    <property type="project" value="TreeGrafter"/>
</dbReference>
<dbReference type="InterPro" id="IPR039426">
    <property type="entry name" value="TonB-dep_rcpt-like"/>
</dbReference>
<comment type="similarity">
    <text evidence="10 11">Belongs to the TonB-dependent receptor family.</text>
</comment>
<dbReference type="STRING" id="1155689.SAMN05444278_10972"/>
<feature type="signal peptide" evidence="12">
    <location>
        <begin position="1"/>
        <end position="21"/>
    </location>
</feature>
<dbReference type="Gene3D" id="2.40.170.20">
    <property type="entry name" value="TonB-dependent receptor, beta-barrel domain"/>
    <property type="match status" value="1"/>
</dbReference>
<accession>A0A1M4XMG1</accession>
<reference evidence="15 16" key="1">
    <citation type="submission" date="2016-11" db="EMBL/GenBank/DDBJ databases">
        <authorList>
            <person name="Jaros S."/>
            <person name="Januszkiewicz K."/>
            <person name="Wedrychowicz H."/>
        </authorList>
    </citation>
    <scope>NUCLEOTIDE SEQUENCE [LARGE SCALE GENOMIC DNA]</scope>
    <source>
        <strain evidence="15 16">DSM 25661</strain>
    </source>
</reference>
<keyword evidence="5 12" id="KW-0732">Signal</keyword>
<comment type="subcellular location">
    <subcellularLocation>
        <location evidence="1 10">Cell outer membrane</location>
        <topology evidence="1 10">Multi-pass membrane protein</topology>
    </subcellularLocation>
</comment>
<protein>
    <submittedName>
        <fullName evidence="15">Outer membrane receptor for ferrienterochelin and colicins</fullName>
    </submittedName>
</protein>
<dbReference type="CDD" id="cd01347">
    <property type="entry name" value="ligand_gated_channel"/>
    <property type="match status" value="1"/>
</dbReference>
<gene>
    <name evidence="15" type="ORF">SAMN05444278_10972</name>
</gene>
<evidence type="ECO:0000259" key="14">
    <source>
        <dbReference type="Pfam" id="PF07715"/>
    </source>
</evidence>
<dbReference type="InterPro" id="IPR000531">
    <property type="entry name" value="Beta-barrel_TonB"/>
</dbReference>
<dbReference type="EMBL" id="FQTW01000009">
    <property type="protein sequence ID" value="SHE94443.1"/>
    <property type="molecule type" value="Genomic_DNA"/>
</dbReference>
<keyword evidence="8 15" id="KW-0675">Receptor</keyword>
<evidence type="ECO:0000256" key="1">
    <source>
        <dbReference type="ARBA" id="ARBA00004571"/>
    </source>
</evidence>
<keyword evidence="16" id="KW-1185">Reference proteome</keyword>
<dbReference type="InterPro" id="IPR036942">
    <property type="entry name" value="Beta-barrel_TonB_sf"/>
</dbReference>
<organism evidence="15 16">
    <name type="scientific">Psychroflexus salarius</name>
    <dbReference type="NCBI Taxonomy" id="1155689"/>
    <lineage>
        <taxon>Bacteria</taxon>
        <taxon>Pseudomonadati</taxon>
        <taxon>Bacteroidota</taxon>
        <taxon>Flavobacteriia</taxon>
        <taxon>Flavobacteriales</taxon>
        <taxon>Flavobacteriaceae</taxon>
        <taxon>Psychroflexus</taxon>
    </lineage>
</organism>
<evidence type="ECO:0000256" key="4">
    <source>
        <dbReference type="ARBA" id="ARBA00022692"/>
    </source>
</evidence>
<dbReference type="Pfam" id="PF07715">
    <property type="entry name" value="Plug"/>
    <property type="match status" value="1"/>
</dbReference>
<evidence type="ECO:0000313" key="15">
    <source>
        <dbReference type="EMBL" id="SHE94443.1"/>
    </source>
</evidence>
<dbReference type="OrthoDB" id="9764669at2"/>
<sequence>MKFKSLVINCLFLMFGVLTYAQVEIDTTQFNQLDEVILTATRTERQLSSLPMPVTLVSKKTINQSGSVRLDEILREQTGIVTVTDESGFEGVQMQGIASDYILILIDGVPLVGRSAGNFDLSRLTVGNIKQIEVVKGPSSSLYGSEALGGVINIITEKPSQQDLEGSASYRIGRFSQQDINLELSQAFDQLRYSVFMNRFSSQGYDLNTQTEGQTVNPFENYTLNARVYYDFSDRLKFSSSTRFFNENQDIGFSNQDEAFNGDTQQNEWNLHTKLDHELSSDFEATYELYYTSYKVEESVFNSTLNSLSSANFFNQQLLRPEVRTNLRFNEKGILTTGLGYQYESLDRTFFDDQVNFNSQYLYAQYDVDLLDQLNIIAGLRFDNHSEYSNQLSPKLAMRYQFSDQLALKASVGRGFKAPDFRQLYFDFLNSAVGYVVLGYNVAADKLEELQNQGQILETVVSQNELNQDLDAESSTGYNLGFTYKRDRWNAELNFFRNDFTNLIDTRIIARLNNGQNVFSYVNFDEVFTTGLEFNSNIEVTKNFTLNAGYQLLYAYDKTNLDRIENNQVFVRNPANNQTELVSRSDYFGLVNRSRHNANLKLFYDLPKLETDVSLRLLYRSKYAQFDTNGNGLIDTYDTSFVNGFATVNFAASKQFFNDFRLQIGANNLLDYTDANIPSMPGIQGFVKLNYQF</sequence>
<keyword evidence="7 10" id="KW-0472">Membrane</keyword>
<feature type="chain" id="PRO_5009908312" evidence="12">
    <location>
        <begin position="22"/>
        <end position="693"/>
    </location>
</feature>
<evidence type="ECO:0000256" key="6">
    <source>
        <dbReference type="ARBA" id="ARBA00023077"/>
    </source>
</evidence>
<dbReference type="Pfam" id="PF00593">
    <property type="entry name" value="TonB_dep_Rec_b-barrel"/>
    <property type="match status" value="1"/>
</dbReference>
<feature type="domain" description="TonB-dependent receptor-like beta-barrel" evidence="13">
    <location>
        <begin position="223"/>
        <end position="669"/>
    </location>
</feature>
<evidence type="ECO:0000256" key="5">
    <source>
        <dbReference type="ARBA" id="ARBA00022729"/>
    </source>
</evidence>
<name>A0A1M4XMG1_9FLAO</name>
<evidence type="ECO:0000256" key="2">
    <source>
        <dbReference type="ARBA" id="ARBA00022448"/>
    </source>
</evidence>
<evidence type="ECO:0000259" key="13">
    <source>
        <dbReference type="Pfam" id="PF00593"/>
    </source>
</evidence>
<dbReference type="AlphaFoldDB" id="A0A1M4XMG1"/>
<keyword evidence="4 10" id="KW-0812">Transmembrane</keyword>
<evidence type="ECO:0000256" key="8">
    <source>
        <dbReference type="ARBA" id="ARBA00023170"/>
    </source>
</evidence>
<dbReference type="PANTHER" id="PTHR30069:SF29">
    <property type="entry name" value="HEMOGLOBIN AND HEMOGLOBIN-HAPTOGLOBIN-BINDING PROTEIN 1-RELATED"/>
    <property type="match status" value="1"/>
</dbReference>
<evidence type="ECO:0000256" key="12">
    <source>
        <dbReference type="SAM" id="SignalP"/>
    </source>
</evidence>
<keyword evidence="9 10" id="KW-0998">Cell outer membrane</keyword>
<dbReference type="GO" id="GO:0009279">
    <property type="term" value="C:cell outer membrane"/>
    <property type="evidence" value="ECO:0007669"/>
    <property type="project" value="UniProtKB-SubCell"/>
</dbReference>
<evidence type="ECO:0000256" key="3">
    <source>
        <dbReference type="ARBA" id="ARBA00022452"/>
    </source>
</evidence>
<evidence type="ECO:0000313" key="16">
    <source>
        <dbReference type="Proteomes" id="UP000184462"/>
    </source>
</evidence>
<feature type="domain" description="TonB-dependent receptor plug" evidence="14">
    <location>
        <begin position="48"/>
        <end position="151"/>
    </location>
</feature>
<proteinExistence type="inferred from homology"/>
<dbReference type="Proteomes" id="UP000184462">
    <property type="component" value="Unassembled WGS sequence"/>
</dbReference>
<dbReference type="SUPFAM" id="SSF56935">
    <property type="entry name" value="Porins"/>
    <property type="match status" value="1"/>
</dbReference>